<gene>
    <name evidence="1" type="ORF">BSTOLATCC_MIC47774</name>
</gene>
<dbReference type="PANTHER" id="PTHR48100:SF1">
    <property type="entry name" value="HISTIDINE PHOSPHATASE FAMILY PROTEIN-RELATED"/>
    <property type="match status" value="1"/>
</dbReference>
<sequence>MERKRIFLIRHAQSRVNQLVEEHSRLGKIADLPSLEFSPESIDTELSPHGESQAIQVIASARALHIKIVLVSPLRRALKTAKILFENHPDRPRIIVHPSLTENLHHGADVSSYQGLPYQDYLNFDWSLISSDYYLLNVIQNEFTERLKSFPIQNVPVELLNTMRNMQPNWIETDESIYRRAQDTKEIWKKYLEEGNIALVGHSNFMKFFTMSRDKRSFKWLENCEIYEYEGLL</sequence>
<dbReference type="GO" id="GO:0016791">
    <property type="term" value="F:phosphatase activity"/>
    <property type="evidence" value="ECO:0007669"/>
    <property type="project" value="TreeGrafter"/>
</dbReference>
<dbReference type="AlphaFoldDB" id="A0AAU9JRF6"/>
<dbReference type="Gene3D" id="3.40.50.1240">
    <property type="entry name" value="Phosphoglycerate mutase-like"/>
    <property type="match status" value="1"/>
</dbReference>
<proteinExistence type="predicted"/>
<dbReference type="Pfam" id="PF00300">
    <property type="entry name" value="His_Phos_1"/>
    <property type="match status" value="1"/>
</dbReference>
<dbReference type="Proteomes" id="UP001162131">
    <property type="component" value="Unassembled WGS sequence"/>
</dbReference>
<dbReference type="CDD" id="cd07067">
    <property type="entry name" value="HP_PGM_like"/>
    <property type="match status" value="1"/>
</dbReference>
<reference evidence="1" key="1">
    <citation type="submission" date="2021-09" db="EMBL/GenBank/DDBJ databases">
        <authorList>
            <consortium name="AG Swart"/>
            <person name="Singh M."/>
            <person name="Singh A."/>
            <person name="Seah K."/>
            <person name="Emmerich C."/>
        </authorList>
    </citation>
    <scope>NUCLEOTIDE SEQUENCE</scope>
    <source>
        <strain evidence="1">ATCC30299</strain>
    </source>
</reference>
<protein>
    <recommendedName>
        <fullName evidence="3">Phosphoglycerate mutase</fullName>
    </recommendedName>
</protein>
<dbReference type="SMART" id="SM00855">
    <property type="entry name" value="PGAM"/>
    <property type="match status" value="1"/>
</dbReference>
<accession>A0AAU9JRF6</accession>
<evidence type="ECO:0000313" key="2">
    <source>
        <dbReference type="Proteomes" id="UP001162131"/>
    </source>
</evidence>
<dbReference type="InterPro" id="IPR029033">
    <property type="entry name" value="His_PPase_superfam"/>
</dbReference>
<evidence type="ECO:0008006" key="3">
    <source>
        <dbReference type="Google" id="ProtNLM"/>
    </source>
</evidence>
<dbReference type="InterPro" id="IPR013078">
    <property type="entry name" value="His_Pase_superF_clade-1"/>
</dbReference>
<comment type="caution">
    <text evidence="1">The sequence shown here is derived from an EMBL/GenBank/DDBJ whole genome shotgun (WGS) entry which is preliminary data.</text>
</comment>
<name>A0AAU9JRF6_9CILI</name>
<keyword evidence="2" id="KW-1185">Reference proteome</keyword>
<dbReference type="SUPFAM" id="SSF53254">
    <property type="entry name" value="Phosphoglycerate mutase-like"/>
    <property type="match status" value="1"/>
</dbReference>
<dbReference type="InterPro" id="IPR050275">
    <property type="entry name" value="PGM_Phosphatase"/>
</dbReference>
<dbReference type="GO" id="GO:0005737">
    <property type="term" value="C:cytoplasm"/>
    <property type="evidence" value="ECO:0007669"/>
    <property type="project" value="TreeGrafter"/>
</dbReference>
<dbReference type="EMBL" id="CAJZBQ010000047">
    <property type="protein sequence ID" value="CAG9328935.1"/>
    <property type="molecule type" value="Genomic_DNA"/>
</dbReference>
<dbReference type="PANTHER" id="PTHR48100">
    <property type="entry name" value="BROAD-SPECIFICITY PHOSPHATASE YOR283W-RELATED"/>
    <property type="match status" value="1"/>
</dbReference>
<evidence type="ECO:0000313" key="1">
    <source>
        <dbReference type="EMBL" id="CAG9328935.1"/>
    </source>
</evidence>
<organism evidence="1 2">
    <name type="scientific">Blepharisma stoltei</name>
    <dbReference type="NCBI Taxonomy" id="1481888"/>
    <lineage>
        <taxon>Eukaryota</taxon>
        <taxon>Sar</taxon>
        <taxon>Alveolata</taxon>
        <taxon>Ciliophora</taxon>
        <taxon>Postciliodesmatophora</taxon>
        <taxon>Heterotrichea</taxon>
        <taxon>Heterotrichida</taxon>
        <taxon>Blepharismidae</taxon>
        <taxon>Blepharisma</taxon>
    </lineage>
</organism>